<evidence type="ECO:0000313" key="2">
    <source>
        <dbReference type="EMBL" id="BBX36600.1"/>
    </source>
</evidence>
<feature type="compositionally biased region" description="Basic and acidic residues" evidence="1">
    <location>
        <begin position="282"/>
        <end position="294"/>
    </location>
</feature>
<feature type="compositionally biased region" description="Low complexity" evidence="1">
    <location>
        <begin position="1"/>
        <end position="18"/>
    </location>
</feature>
<gene>
    <name evidence="2" type="ORF">MMAGJ_58820</name>
</gene>
<dbReference type="EMBL" id="AP022567">
    <property type="protein sequence ID" value="BBX36600.1"/>
    <property type="molecule type" value="Genomic_DNA"/>
</dbReference>
<accession>A0ABM7I136</accession>
<organism evidence="2 3">
    <name type="scientific">Mycolicibacterium mageritense</name>
    <name type="common">Mycobacterium mageritense</name>
    <dbReference type="NCBI Taxonomy" id="53462"/>
    <lineage>
        <taxon>Bacteria</taxon>
        <taxon>Bacillati</taxon>
        <taxon>Actinomycetota</taxon>
        <taxon>Actinomycetes</taxon>
        <taxon>Mycobacteriales</taxon>
        <taxon>Mycobacteriaceae</taxon>
        <taxon>Mycolicibacterium</taxon>
    </lineage>
</organism>
<dbReference type="NCBIfam" id="NF041373">
    <property type="entry name" value="HGG_STG"/>
    <property type="match status" value="1"/>
</dbReference>
<dbReference type="InterPro" id="IPR047675">
    <property type="entry name" value="Putative_zinc-bd"/>
</dbReference>
<protein>
    <submittedName>
        <fullName evidence="2">Uncharacterized protein</fullName>
    </submittedName>
</protein>
<reference evidence="2 3" key="1">
    <citation type="journal article" date="2019" name="Emerg. Microbes Infect.">
        <title>Comprehensive subspecies identification of 175 nontuberculous mycobacteria species based on 7547 genomic profiles.</title>
        <authorList>
            <person name="Matsumoto Y."/>
            <person name="Kinjo T."/>
            <person name="Motooka D."/>
            <person name="Nabeya D."/>
            <person name="Jung N."/>
            <person name="Uechi K."/>
            <person name="Horii T."/>
            <person name="Iida T."/>
            <person name="Fujita J."/>
            <person name="Nakamura S."/>
        </authorList>
    </citation>
    <scope>NUCLEOTIDE SEQUENCE [LARGE SCALE GENOMIC DNA]</scope>
    <source>
        <strain evidence="2 3">JCM 12375</strain>
    </source>
</reference>
<feature type="region of interest" description="Disordered" evidence="1">
    <location>
        <begin position="282"/>
        <end position="311"/>
    </location>
</feature>
<feature type="region of interest" description="Disordered" evidence="1">
    <location>
        <begin position="1"/>
        <end position="49"/>
    </location>
</feature>
<dbReference type="Proteomes" id="UP000465622">
    <property type="component" value="Chromosome"/>
</dbReference>
<sequence>MSSKAYKANAKNKASSKAMRAGTYGAGNPSGATKPQVGKPTKVAPVKCSARSSRTGMPCQKWPVAGATVCRTHGGSAPQVQKAARRRLEQAADVLVQRLLGIALDGTAPEKVALSAVLAALDRAGFSVKSTVGLEVSAKPWEQVMDSAFMPLETTSRDAYRAARDGHPPALAESPALDGAAAADADSDADSDDDSVIDAEILTEHEYAARVATRRVNRIDHTETPDDDERGAGARTAGESGPSGGFGAIDPLTGEPLTDPSRMDQAMTTVEANEIVAEINRRNAERMQRERADTGRAVVHPVRRALPRGRS</sequence>
<keyword evidence="3" id="KW-1185">Reference proteome</keyword>
<feature type="region of interest" description="Disordered" evidence="1">
    <location>
        <begin position="213"/>
        <end position="262"/>
    </location>
</feature>
<feature type="region of interest" description="Disordered" evidence="1">
    <location>
        <begin position="162"/>
        <end position="193"/>
    </location>
</feature>
<evidence type="ECO:0000313" key="3">
    <source>
        <dbReference type="Proteomes" id="UP000465622"/>
    </source>
</evidence>
<feature type="compositionally biased region" description="Basic residues" evidence="1">
    <location>
        <begin position="301"/>
        <end position="311"/>
    </location>
</feature>
<feature type="compositionally biased region" description="Low complexity" evidence="1">
    <location>
        <begin position="172"/>
        <end position="184"/>
    </location>
</feature>
<proteinExistence type="predicted"/>
<name>A0ABM7I136_MYCME</name>
<evidence type="ECO:0000256" key="1">
    <source>
        <dbReference type="SAM" id="MobiDB-lite"/>
    </source>
</evidence>